<keyword evidence="2" id="KW-1185">Reference proteome</keyword>
<dbReference type="Gene3D" id="3.40.50.1820">
    <property type="entry name" value="alpha/beta hydrolase"/>
    <property type="match status" value="1"/>
</dbReference>
<proteinExistence type="predicted"/>
<dbReference type="EMBL" id="OU898280">
    <property type="protein sequence ID" value="CAG9834166.1"/>
    <property type="molecule type" value="Genomic_DNA"/>
</dbReference>
<evidence type="ECO:0000313" key="2">
    <source>
        <dbReference type="Proteomes" id="UP001153709"/>
    </source>
</evidence>
<protein>
    <submittedName>
        <fullName evidence="1">Uncharacterized protein</fullName>
    </submittedName>
</protein>
<reference evidence="1" key="1">
    <citation type="submission" date="2022-01" db="EMBL/GenBank/DDBJ databases">
        <authorList>
            <person name="King R."/>
        </authorList>
    </citation>
    <scope>NUCLEOTIDE SEQUENCE</scope>
</reference>
<dbReference type="InterPro" id="IPR029058">
    <property type="entry name" value="AB_hydrolase_fold"/>
</dbReference>
<name>A0A9N9XFK3_DIABA</name>
<dbReference type="AlphaFoldDB" id="A0A9N9XFK3"/>
<dbReference type="Proteomes" id="UP001153709">
    <property type="component" value="Chromosome 5"/>
</dbReference>
<accession>A0A9N9XFK3</accession>
<organism evidence="1 2">
    <name type="scientific">Diabrotica balteata</name>
    <name type="common">Banded cucumber beetle</name>
    <dbReference type="NCBI Taxonomy" id="107213"/>
    <lineage>
        <taxon>Eukaryota</taxon>
        <taxon>Metazoa</taxon>
        <taxon>Ecdysozoa</taxon>
        <taxon>Arthropoda</taxon>
        <taxon>Hexapoda</taxon>
        <taxon>Insecta</taxon>
        <taxon>Pterygota</taxon>
        <taxon>Neoptera</taxon>
        <taxon>Endopterygota</taxon>
        <taxon>Coleoptera</taxon>
        <taxon>Polyphaga</taxon>
        <taxon>Cucujiformia</taxon>
        <taxon>Chrysomeloidea</taxon>
        <taxon>Chrysomelidae</taxon>
        <taxon>Galerucinae</taxon>
        <taxon>Diabroticina</taxon>
        <taxon>Diabroticites</taxon>
        <taxon>Diabrotica</taxon>
    </lineage>
</organism>
<gene>
    <name evidence="1" type="ORF">DIABBA_LOCUS7497</name>
</gene>
<evidence type="ECO:0000313" key="1">
    <source>
        <dbReference type="EMBL" id="CAG9834166.1"/>
    </source>
</evidence>
<sequence length="103" mass="11907">MASLKPKYNNKVTVAVLMAPIAYTANIRSPLLRPIIKNMNRIKEILNKFDIHEILGYNHLMAKILSWIVSDGSPLQQFATHLVFLIYGYDNDQLNKVRCFQLF</sequence>